<gene>
    <name evidence="3" type="ORF">D16iCDA_11780</name>
</gene>
<reference evidence="3" key="1">
    <citation type="submission" date="2021-05" db="EMBL/GenBank/DDBJ databases">
        <title>Complete genome sequence of Pseudomonas seleniipraecipitans strain D1-6.</title>
        <authorList>
            <person name="Lafi F."/>
            <person name="Eida A."/>
            <person name="Alam I."/>
            <person name="Hert H."/>
            <person name="Saad M."/>
        </authorList>
    </citation>
    <scope>NUCLEOTIDE SEQUENCE</scope>
    <source>
        <strain evidence="3">D1-6</strain>
    </source>
</reference>
<protein>
    <submittedName>
        <fullName evidence="3">DUF637 domain-containing protein</fullName>
    </submittedName>
</protein>
<dbReference type="EMBL" id="CP076114">
    <property type="protein sequence ID" value="UUD62382.1"/>
    <property type="molecule type" value="Genomic_DNA"/>
</dbReference>
<sequence>MGLSRLPSGVVARSTASISLLAEGRIRNAQGGIIAGRDVSLQAGSDIINERSVATHQSANGKAYEHQRQMADSAARIEAEGELSMAAGRDLLNVGGALSAGGDAKLQAGQDLLIASQQTENSTSRYYDARNYNNRQQIDQYGSDVKVGGDLQAAAARDMAIVGSKVAAQGDMALQAGGSMTIASAANEYHYDAKRKGGGKKVEAVQDNVTQIASELSAGGDFRAVSGEDMNLSASRIDAGGSAYLYSGGQLNLLAAQNSDYSLYDKQSKGSFGAKATRRDEVTTIRHIGTEITTGSDLTLASAGDQLYQRARLDSGADLTLQSGGGITFEGVKDLDQESHEKSSNSLVWTSAKGKGTTDETLLQTQMIAQGEIAIKAVEGLNIDIKDVDQQTVTQTIDAMVEADPQLAWLKAAEQRGDVDWHRVKEIHDSFKYSHSGLGGGAAIVIAIIVAYFTAGAASGLVASAGSAAGATTAVGTGGALAAGTGASLAGAGWANLAATAVLTGAAGNAAVSTINNRGNLSAVYKDITSSDAVKGYAVAGVTAGLTAGLYDGWTGTETTNSSAGNAVGANTPLSNSGTVSVAGSGSGLSTLPGIGRFAANQALQNTTSAALSKLVGQDGSFSDALQSTLANTFMAAGFNWIGDNTAPGAKLELENGSLAKAGLHAVMGGLTAEAMGGDFKTGALAAGVNELLVEKLDAQYQKMGIEDRKAVLVMNSQLVGVFTAGLQGGDEQSLQVASAVAGGATAYNFLGHESRESRDKARKEVSENQNVEAASKLISLEKQDQRSDSLLDKYLNDKGSLTPSEQIELNHYVGLYFEEQSAKYGSETAQNLVDALLNEKDTIRDYSYSYAADEDVKSRQASFNREQSSGLGSIFWSRTKSENEEIYQDAVGLVKNHNVQQGQANIGSPALYMMSGPVGLGVRSAAAINGVGQFGFGIGQLADGQGWSGAGNIVFGSLDMLGASARSIAIGANAGKLGLAEKISLEKTERSFLGSSEGHMYAKSVTPGGTGTAFAGHGEYVYGAGNMTVPSGTAITIPREGIKILDETGRYIEAGDWVGLARAASMNPRIADDIQGMATWLPGSKVPNYILSAPNNPPLNILENSTTVESATHLDLLLKRDMGCVQWAACTFYKRR</sequence>
<accession>A0ABY5J6F9</accession>
<dbReference type="InterPro" id="IPR049002">
    <property type="entry name" value="Stv"/>
</dbReference>
<name>A0ABY5J6F9_9GAMM</name>
<dbReference type="Pfam" id="PF13332">
    <property type="entry name" value="Fil_haemagg_2"/>
    <property type="match status" value="2"/>
</dbReference>
<organism evidence="3 4">
    <name type="scientific">Phytopseudomonas seleniipraecipitans</name>
    <dbReference type="NCBI Taxonomy" id="640205"/>
    <lineage>
        <taxon>Bacteria</taxon>
        <taxon>Pseudomonadati</taxon>
        <taxon>Pseudomonadota</taxon>
        <taxon>Gammaproteobacteria</taxon>
        <taxon>Pseudomonadales</taxon>
        <taxon>Pseudomonadaceae</taxon>
        <taxon>Phytopseudomonas</taxon>
    </lineage>
</organism>
<evidence type="ECO:0000259" key="2">
    <source>
        <dbReference type="Pfam" id="PF21527"/>
    </source>
</evidence>
<evidence type="ECO:0000259" key="1">
    <source>
        <dbReference type="Pfam" id="PF04830"/>
    </source>
</evidence>
<dbReference type="Pfam" id="PF04830">
    <property type="entry name" value="DUF637"/>
    <property type="match status" value="1"/>
</dbReference>
<evidence type="ECO:0000313" key="4">
    <source>
        <dbReference type="Proteomes" id="UP000887421"/>
    </source>
</evidence>
<dbReference type="InterPro" id="IPR025157">
    <property type="entry name" value="Hemagglutinin_rpt"/>
</dbReference>
<keyword evidence="4" id="KW-1185">Reference proteome</keyword>
<dbReference type="Proteomes" id="UP000887421">
    <property type="component" value="Chromosome"/>
</dbReference>
<dbReference type="RefSeq" id="WP_070882480.1">
    <property type="nucleotide sequence ID" value="NZ_CP076114.1"/>
</dbReference>
<feature type="domain" description="Putative adhesin Stv" evidence="2">
    <location>
        <begin position="1014"/>
        <end position="1132"/>
    </location>
</feature>
<dbReference type="Pfam" id="PF21527">
    <property type="entry name" value="Stv"/>
    <property type="match status" value="1"/>
</dbReference>
<feature type="domain" description="DUF637" evidence="1">
    <location>
        <begin position="498"/>
        <end position="687"/>
    </location>
</feature>
<dbReference type="InterPro" id="IPR006915">
    <property type="entry name" value="DUF637_hemagglutn_put"/>
</dbReference>
<evidence type="ECO:0000313" key="3">
    <source>
        <dbReference type="EMBL" id="UUD62382.1"/>
    </source>
</evidence>
<proteinExistence type="predicted"/>